<reference evidence="2 3" key="1">
    <citation type="submission" date="2021-03" db="EMBL/GenBank/DDBJ databases">
        <title>novel species isolated from a fishpond in China.</title>
        <authorList>
            <person name="Lu H."/>
            <person name="Cai Z."/>
        </authorList>
    </citation>
    <scope>NUCLEOTIDE SEQUENCE [LARGE SCALE GENOMIC DNA]</scope>
    <source>
        <strain evidence="2 3">H41</strain>
    </source>
</reference>
<feature type="transmembrane region" description="Helical" evidence="1">
    <location>
        <begin position="216"/>
        <end position="237"/>
    </location>
</feature>
<feature type="transmembrane region" description="Helical" evidence="1">
    <location>
        <begin position="6"/>
        <end position="29"/>
    </location>
</feature>
<dbReference type="Proteomes" id="UP000664317">
    <property type="component" value="Unassembled WGS sequence"/>
</dbReference>
<protein>
    <recommendedName>
        <fullName evidence="4">Mannosyltransferase (PIG-V)</fullName>
    </recommendedName>
</protein>
<evidence type="ECO:0000256" key="1">
    <source>
        <dbReference type="SAM" id="Phobius"/>
    </source>
</evidence>
<evidence type="ECO:0000313" key="3">
    <source>
        <dbReference type="Proteomes" id="UP000664317"/>
    </source>
</evidence>
<feature type="transmembrane region" description="Helical" evidence="1">
    <location>
        <begin position="74"/>
        <end position="92"/>
    </location>
</feature>
<feature type="transmembrane region" description="Helical" evidence="1">
    <location>
        <begin position="328"/>
        <end position="348"/>
    </location>
</feature>
<dbReference type="RefSeq" id="WP_206579703.1">
    <property type="nucleotide sequence ID" value="NZ_JAFKCT010000009.1"/>
</dbReference>
<organism evidence="2 3">
    <name type="scientific">Algoriphagus oliviformis</name>
    <dbReference type="NCBI Taxonomy" id="2811231"/>
    <lineage>
        <taxon>Bacteria</taxon>
        <taxon>Pseudomonadati</taxon>
        <taxon>Bacteroidota</taxon>
        <taxon>Cytophagia</taxon>
        <taxon>Cytophagales</taxon>
        <taxon>Cyclobacteriaceae</taxon>
        <taxon>Algoriphagus</taxon>
    </lineage>
</organism>
<feature type="transmembrane region" description="Helical" evidence="1">
    <location>
        <begin position="143"/>
        <end position="163"/>
    </location>
</feature>
<keyword evidence="1" id="KW-0812">Transmembrane</keyword>
<keyword evidence="1" id="KW-0472">Membrane</keyword>
<feature type="transmembrane region" description="Helical" evidence="1">
    <location>
        <begin position="175"/>
        <end position="204"/>
    </location>
</feature>
<feature type="transmembrane region" description="Helical" evidence="1">
    <location>
        <begin position="299"/>
        <end position="316"/>
    </location>
</feature>
<gene>
    <name evidence="2" type="ORF">J0A68_18385</name>
</gene>
<accession>A0ABS3C750</accession>
<evidence type="ECO:0008006" key="4">
    <source>
        <dbReference type="Google" id="ProtNLM"/>
    </source>
</evidence>
<keyword evidence="1" id="KW-1133">Transmembrane helix</keyword>
<sequence>MREKRFSYWTWVSHLGVAGMYFLTLAYMIKYFDVQSFDIKVHNFLLEDYLAQGAFPVPPGYYALIYGVDMLLRYKYPFVLSALLVLTVFMWLKFRITYRWLDQKLGIGDRQVALLSVSMLFISPIFIPYIDGSYWYLGKFTPTIWHNSTLITVFPFCLLLFFQTQRWEVSGDWRAWWGMLLCGVLIVLIKPSFLFCYIPALPLYALLQDKGLGPRFWSSLVLSVVFLAMLFLEKAWIYEMDPMIDLMYTPEERSAVVLNPLRVHLYFAKEPFFDLLCSFPSTLVFMAFWGREALRDRSFVFSSILLVFALMVYLLLAETGFRELHGNFYWQIPIAMYLHYLCMLVFYVRKLRGEKRPGWQFYLFAGVYLVQIGMGLAYWHRIFFGHALN</sequence>
<name>A0ABS3C750_9BACT</name>
<proteinExistence type="predicted"/>
<dbReference type="EMBL" id="JAFKCT010000009">
    <property type="protein sequence ID" value="MBN7812931.1"/>
    <property type="molecule type" value="Genomic_DNA"/>
</dbReference>
<keyword evidence="3" id="KW-1185">Reference proteome</keyword>
<evidence type="ECO:0000313" key="2">
    <source>
        <dbReference type="EMBL" id="MBN7812931.1"/>
    </source>
</evidence>
<feature type="transmembrane region" description="Helical" evidence="1">
    <location>
        <begin position="112"/>
        <end position="137"/>
    </location>
</feature>
<feature type="transmembrane region" description="Helical" evidence="1">
    <location>
        <begin position="360"/>
        <end position="379"/>
    </location>
</feature>
<comment type="caution">
    <text evidence="2">The sequence shown here is derived from an EMBL/GenBank/DDBJ whole genome shotgun (WGS) entry which is preliminary data.</text>
</comment>